<feature type="chain" id="PRO_5039689569" evidence="1">
    <location>
        <begin position="37"/>
        <end position="191"/>
    </location>
</feature>
<dbReference type="InterPro" id="IPR052517">
    <property type="entry name" value="GlcG_carb_metab_protein"/>
</dbReference>
<keyword evidence="3" id="KW-1185">Reference proteome</keyword>
<evidence type="ECO:0000313" key="3">
    <source>
        <dbReference type="Proteomes" id="UP000001306"/>
    </source>
</evidence>
<sequence>MGASPSKGTPMKIRPVVLVTAAAAGALLLAGCSAGSAPSSAPATANSAAVVAEKEVIQMPRLSDTAAQKAAAVALEQCKKDGFGFVSVSVVDRFGQLQAFVRGNGAAEHTIEASKQKAYTSAAFGADTAALVERASGTGPGFRDLPGTLFLPGGVTFKSGESSIAGIGVSGAPSGDADAVCAAAGASAIAG</sequence>
<dbReference type="PANTHER" id="PTHR34309:SF10">
    <property type="entry name" value="SLR1406 PROTEIN"/>
    <property type="match status" value="1"/>
</dbReference>
<evidence type="ECO:0000256" key="1">
    <source>
        <dbReference type="SAM" id="SignalP"/>
    </source>
</evidence>
<protein>
    <submittedName>
        <fullName evidence="2">Secreted protein</fullName>
    </submittedName>
</protein>
<keyword evidence="1" id="KW-0732">Signal</keyword>
<dbReference type="EMBL" id="AE016822">
    <property type="protein sequence ID" value="AAT89561.1"/>
    <property type="molecule type" value="Genomic_DNA"/>
</dbReference>
<dbReference type="KEGG" id="lxx:Lxx18200"/>
<dbReference type="SUPFAM" id="SSF143744">
    <property type="entry name" value="GlcG-like"/>
    <property type="match status" value="1"/>
</dbReference>
<dbReference type="STRING" id="281090.Lxx18200"/>
<dbReference type="eggNOG" id="COG3193">
    <property type="taxonomic scope" value="Bacteria"/>
</dbReference>
<dbReference type="Gene3D" id="3.30.450.150">
    <property type="entry name" value="Haem-degrading domain"/>
    <property type="match status" value="1"/>
</dbReference>
<dbReference type="Pfam" id="PF03928">
    <property type="entry name" value="HbpS-like"/>
    <property type="match status" value="1"/>
</dbReference>
<evidence type="ECO:0000313" key="2">
    <source>
        <dbReference type="EMBL" id="AAT89561.1"/>
    </source>
</evidence>
<name>Q6ADI5_LEIXX</name>
<feature type="signal peptide" evidence="1">
    <location>
        <begin position="1"/>
        <end position="36"/>
    </location>
</feature>
<reference evidence="2 3" key="1">
    <citation type="journal article" date="2004" name="Mol. Plant Microbe Interact.">
        <title>The genome sequence of the Gram-positive sugarcane pathogen Leifsonia xyli subsp. xyli.</title>
        <authorList>
            <person name="Monteiro-Vitorello C.B."/>
            <person name="Camargo L.E.A."/>
            <person name="Van Sluys M.A."/>
            <person name="Kitajima J.P."/>
            <person name="Truffi D."/>
            <person name="do Amaral A.M."/>
            <person name="Harakava R."/>
            <person name="de Oliveira J.C.F."/>
            <person name="Wood D."/>
            <person name="de Oliveira M.C."/>
            <person name="Miyaki C.Y."/>
            <person name="Takita M.A."/>
            <person name="da Silva A.C.R."/>
            <person name="Furlan L.R."/>
            <person name="Carraro D.M."/>
            <person name="Camarotte G."/>
            <person name="Almeida N.F. Jr."/>
            <person name="Carrer H."/>
            <person name="Coutinho L.L."/>
            <person name="El-Dorry H.A."/>
            <person name="Ferro M.I.T."/>
            <person name="Gagliardi P.R."/>
            <person name="Giglioti E."/>
            <person name="Goldman M.H.S."/>
            <person name="Goldman G.H."/>
            <person name="Kimura E.T."/>
            <person name="Ferro E.S."/>
            <person name="Kuramae E.E."/>
            <person name="Lemos E.G.M."/>
            <person name="Lemos M.V.F."/>
            <person name="Mauro S.M.Z."/>
            <person name="Machado M.A."/>
            <person name="Marino C.L."/>
            <person name="Menck C.F."/>
            <person name="Nunes L.R."/>
            <person name="Oliveira R.C."/>
            <person name="Pereira G.G."/>
            <person name="Siqueira W."/>
            <person name="de Souza A.A."/>
            <person name="Tsai S.M."/>
            <person name="Zanca A.S."/>
            <person name="Simpson A.J.G."/>
            <person name="Brumbley S.M."/>
            <person name="Setubal J.C."/>
        </authorList>
    </citation>
    <scope>NUCLEOTIDE SEQUENCE [LARGE SCALE GENOMIC DNA]</scope>
    <source>
        <strain evidence="2 3">CTCB07</strain>
    </source>
</reference>
<accession>Q6ADI5</accession>
<dbReference type="InterPro" id="IPR005624">
    <property type="entry name" value="PduO/GlcC-like"/>
</dbReference>
<gene>
    <name evidence="2" type="ordered locus">Lxx18200</name>
</gene>
<proteinExistence type="predicted"/>
<dbReference type="AlphaFoldDB" id="Q6ADI5"/>
<dbReference type="PANTHER" id="PTHR34309">
    <property type="entry name" value="SLR1406 PROTEIN"/>
    <property type="match status" value="1"/>
</dbReference>
<organism evidence="2 3">
    <name type="scientific">Leifsonia xyli subsp. xyli (strain CTCB07)</name>
    <dbReference type="NCBI Taxonomy" id="281090"/>
    <lineage>
        <taxon>Bacteria</taxon>
        <taxon>Bacillati</taxon>
        <taxon>Actinomycetota</taxon>
        <taxon>Actinomycetes</taxon>
        <taxon>Micrococcales</taxon>
        <taxon>Microbacteriaceae</taxon>
        <taxon>Leifsonia</taxon>
    </lineage>
</organism>
<dbReference type="PROSITE" id="PS51257">
    <property type="entry name" value="PROKAR_LIPOPROTEIN"/>
    <property type="match status" value="1"/>
</dbReference>
<dbReference type="Proteomes" id="UP000001306">
    <property type="component" value="Chromosome"/>
</dbReference>
<dbReference type="HOGENOM" id="CLU_103773_0_0_11"/>
<dbReference type="InterPro" id="IPR038084">
    <property type="entry name" value="PduO/GlcC-like_sf"/>
</dbReference>